<evidence type="ECO:0000313" key="2">
    <source>
        <dbReference type="EMBL" id="KAK1643499.1"/>
    </source>
</evidence>
<keyword evidence="1" id="KW-0175">Coiled coil</keyword>
<dbReference type="EMBL" id="JAUUTY010000004">
    <property type="protein sequence ID" value="KAK1643499.1"/>
    <property type="molecule type" value="Genomic_DNA"/>
</dbReference>
<protein>
    <submittedName>
        <fullName evidence="2">Uncharacterized protein</fullName>
    </submittedName>
</protein>
<evidence type="ECO:0000256" key="1">
    <source>
        <dbReference type="SAM" id="Coils"/>
    </source>
</evidence>
<organism evidence="2 3">
    <name type="scientific">Lolium multiflorum</name>
    <name type="common">Italian ryegrass</name>
    <name type="synonym">Lolium perenne subsp. multiflorum</name>
    <dbReference type="NCBI Taxonomy" id="4521"/>
    <lineage>
        <taxon>Eukaryota</taxon>
        <taxon>Viridiplantae</taxon>
        <taxon>Streptophyta</taxon>
        <taxon>Embryophyta</taxon>
        <taxon>Tracheophyta</taxon>
        <taxon>Spermatophyta</taxon>
        <taxon>Magnoliopsida</taxon>
        <taxon>Liliopsida</taxon>
        <taxon>Poales</taxon>
        <taxon>Poaceae</taxon>
        <taxon>BOP clade</taxon>
        <taxon>Pooideae</taxon>
        <taxon>Poodae</taxon>
        <taxon>Poeae</taxon>
        <taxon>Poeae Chloroplast Group 2 (Poeae type)</taxon>
        <taxon>Loliodinae</taxon>
        <taxon>Loliinae</taxon>
        <taxon>Lolium</taxon>
    </lineage>
</organism>
<sequence length="260" mass="29140">MLNNAWGKPDVETSEIQDAKKNIGEFFDKLVCKQKEQKALHYELHKNIALQRRVTISQAEKIQHFQAENAALKKQLSEAQGASSSLAAASSELETLRAAHKNLEAKLAVAEQKVSEKNSELIRKTGEFELKRQTDRDIIQKQQKEIGGLRKYMETAESCWDLLNSDVMGMSSKLIHSDMTRNAGVSSRAMTCFSWPEKTAKIQSPSVKICHNLNIKKSRICDVVRKLIKRMDLLPELVVDLQLQSSSARGAAAMSLAMLT</sequence>
<evidence type="ECO:0000313" key="3">
    <source>
        <dbReference type="Proteomes" id="UP001231189"/>
    </source>
</evidence>
<name>A0AAD8S0Q8_LOLMU</name>
<comment type="caution">
    <text evidence="2">The sequence shown here is derived from an EMBL/GenBank/DDBJ whole genome shotgun (WGS) entry which is preliminary data.</text>
</comment>
<proteinExistence type="predicted"/>
<gene>
    <name evidence="2" type="ORF">QYE76_061304</name>
</gene>
<reference evidence="2" key="1">
    <citation type="submission" date="2023-07" db="EMBL/GenBank/DDBJ databases">
        <title>A chromosome-level genome assembly of Lolium multiflorum.</title>
        <authorList>
            <person name="Chen Y."/>
            <person name="Copetti D."/>
            <person name="Kolliker R."/>
            <person name="Studer B."/>
        </authorList>
    </citation>
    <scope>NUCLEOTIDE SEQUENCE</scope>
    <source>
        <strain evidence="2">02402/16</strain>
        <tissue evidence="2">Leaf</tissue>
    </source>
</reference>
<accession>A0AAD8S0Q8</accession>
<keyword evidence="3" id="KW-1185">Reference proteome</keyword>
<dbReference type="Proteomes" id="UP001231189">
    <property type="component" value="Unassembled WGS sequence"/>
</dbReference>
<feature type="coiled-coil region" evidence="1">
    <location>
        <begin position="62"/>
        <end position="120"/>
    </location>
</feature>
<dbReference type="AlphaFoldDB" id="A0AAD8S0Q8"/>